<dbReference type="PANTHER" id="PTHR22772">
    <property type="entry name" value="NOVEL ZZ TYPE ZINC FINGER DOMAIN CONTAINING PROTEIN"/>
    <property type="match status" value="1"/>
</dbReference>
<evidence type="ECO:0008006" key="3">
    <source>
        <dbReference type="Google" id="ProtNLM"/>
    </source>
</evidence>
<comment type="caution">
    <text evidence="1">The sequence shown here is derived from an EMBL/GenBank/DDBJ whole genome shotgun (WGS) entry which is preliminary data.</text>
</comment>
<keyword evidence="2" id="KW-1185">Reference proteome</keyword>
<organism evidence="1 2">
    <name type="scientific">Engystomops pustulosus</name>
    <name type="common">Tungara frog</name>
    <name type="synonym">Physalaemus pustulosus</name>
    <dbReference type="NCBI Taxonomy" id="76066"/>
    <lineage>
        <taxon>Eukaryota</taxon>
        <taxon>Metazoa</taxon>
        <taxon>Chordata</taxon>
        <taxon>Craniata</taxon>
        <taxon>Vertebrata</taxon>
        <taxon>Euteleostomi</taxon>
        <taxon>Amphibia</taxon>
        <taxon>Batrachia</taxon>
        <taxon>Anura</taxon>
        <taxon>Neobatrachia</taxon>
        <taxon>Hyloidea</taxon>
        <taxon>Leptodactylidae</taxon>
        <taxon>Leiuperinae</taxon>
        <taxon>Engystomops</taxon>
    </lineage>
</organism>
<sequence>MGKTKEPSKDTRFDGKTVVVDEKVKKMAWKWQPLKSGKLEEQLSNVTDTDMIIPPCLPKPTQCEKAAEETNPVTQKLIVTSESELQLSYSKQRRTKSSALLRKELDSRSKMAVRDYLYHVNEATAVIYARHVLASLLAEWPDGVPLNEDILELSGPAHITYILNMLMHLEEKQLWEKILQKVLSGCSESMLGTVALTACQFMEEPGTAVQVRESKHPYNNNTIFEDKVHIPGAIYLSIKFDPLCNTEEGCDELIISSSSDFKQDLHRLSGPPIKWADFELPGQVPFDLEALHNLWEFVGGSSITLGGDFNMPGLQFLLQQPVDSGRSSQIVALLISGGSSIQELGITFTMPNLTIPTVDWIVCLCRMTFLISSHIARWLVYCGQTMAQYWERFNVDSVYGRD</sequence>
<dbReference type="InterPro" id="IPR040099">
    <property type="entry name" value="ZZEF1"/>
</dbReference>
<gene>
    <name evidence="1" type="ORF">GDO81_011902</name>
</gene>
<name>A0AAV7BHJ0_ENGPU</name>
<protein>
    <recommendedName>
        <fullName evidence="3">Endonuclease/exonuclease/phosphatase domain-containing protein</fullName>
    </recommendedName>
</protein>
<proteinExistence type="predicted"/>
<evidence type="ECO:0000313" key="1">
    <source>
        <dbReference type="EMBL" id="KAG8572075.1"/>
    </source>
</evidence>
<dbReference type="AlphaFoldDB" id="A0AAV7BHJ0"/>
<dbReference type="PANTHER" id="PTHR22772:SF4">
    <property type="entry name" value="ZINC FINGER ZZ-TYPE AND EF-HAND DOMAIN-CONTAINING PROTEIN 1"/>
    <property type="match status" value="1"/>
</dbReference>
<accession>A0AAV7BHJ0</accession>
<evidence type="ECO:0000313" key="2">
    <source>
        <dbReference type="Proteomes" id="UP000824782"/>
    </source>
</evidence>
<reference evidence="1" key="1">
    <citation type="thesis" date="2020" institute="ProQuest LLC" country="789 East Eisenhower Parkway, Ann Arbor, MI, USA">
        <title>Comparative Genomics and Chromosome Evolution.</title>
        <authorList>
            <person name="Mudd A.B."/>
        </authorList>
    </citation>
    <scope>NUCLEOTIDE SEQUENCE</scope>
    <source>
        <strain evidence="1">237g6f4</strain>
        <tissue evidence="1">Blood</tissue>
    </source>
</reference>
<dbReference type="EMBL" id="WNYA01000005">
    <property type="protein sequence ID" value="KAG8572075.1"/>
    <property type="molecule type" value="Genomic_DNA"/>
</dbReference>
<dbReference type="Proteomes" id="UP000824782">
    <property type="component" value="Unassembled WGS sequence"/>
</dbReference>